<reference evidence="2" key="2">
    <citation type="submission" date="2025-09" db="UniProtKB">
        <authorList>
            <consortium name="Ensembl"/>
        </authorList>
    </citation>
    <scope>IDENTIFICATION</scope>
</reference>
<dbReference type="Proteomes" id="UP000472273">
    <property type="component" value="Unplaced"/>
</dbReference>
<accession>A0A670ZIA0</accession>
<dbReference type="Ensembl" id="ENSPTXT00000023237.1">
    <property type="protein sequence ID" value="ENSPTXP00000022543.1"/>
    <property type="gene ID" value="ENSPTXG00000015610.1"/>
</dbReference>
<name>A0A670ZIA0_PSETE</name>
<feature type="region of interest" description="Disordered" evidence="1">
    <location>
        <begin position="32"/>
        <end position="71"/>
    </location>
</feature>
<protein>
    <submittedName>
        <fullName evidence="2">Uncharacterized protein</fullName>
    </submittedName>
</protein>
<keyword evidence="3" id="KW-1185">Reference proteome</keyword>
<evidence type="ECO:0000313" key="3">
    <source>
        <dbReference type="Proteomes" id="UP000472273"/>
    </source>
</evidence>
<sequence>MRVSRGYNHNNCPRVHLISTLLPSKYLLRTHTNPHYTSHPRIPQHPTNSHNLMTPRLPYKHCYPTQHKLHK</sequence>
<dbReference type="AlphaFoldDB" id="A0A670ZIA0"/>
<organism evidence="2 3">
    <name type="scientific">Pseudonaja textilis</name>
    <name type="common">Eastern brown snake</name>
    <dbReference type="NCBI Taxonomy" id="8673"/>
    <lineage>
        <taxon>Eukaryota</taxon>
        <taxon>Metazoa</taxon>
        <taxon>Chordata</taxon>
        <taxon>Craniata</taxon>
        <taxon>Vertebrata</taxon>
        <taxon>Euteleostomi</taxon>
        <taxon>Lepidosauria</taxon>
        <taxon>Squamata</taxon>
        <taxon>Bifurcata</taxon>
        <taxon>Unidentata</taxon>
        <taxon>Episquamata</taxon>
        <taxon>Toxicofera</taxon>
        <taxon>Serpentes</taxon>
        <taxon>Colubroidea</taxon>
        <taxon>Elapidae</taxon>
        <taxon>Hydrophiinae</taxon>
        <taxon>Pseudonaja</taxon>
    </lineage>
</organism>
<reference evidence="2" key="1">
    <citation type="submission" date="2025-08" db="UniProtKB">
        <authorList>
            <consortium name="Ensembl"/>
        </authorList>
    </citation>
    <scope>IDENTIFICATION</scope>
</reference>
<proteinExistence type="predicted"/>
<evidence type="ECO:0000313" key="2">
    <source>
        <dbReference type="Ensembl" id="ENSPTXP00000022543.1"/>
    </source>
</evidence>
<evidence type="ECO:0000256" key="1">
    <source>
        <dbReference type="SAM" id="MobiDB-lite"/>
    </source>
</evidence>